<reference evidence="1" key="1">
    <citation type="journal article" date="2020" name="Stud. Mycol.">
        <title>101 Dothideomycetes genomes: a test case for predicting lifestyles and emergence of pathogens.</title>
        <authorList>
            <person name="Haridas S."/>
            <person name="Albert R."/>
            <person name="Binder M."/>
            <person name="Bloem J."/>
            <person name="Labutti K."/>
            <person name="Salamov A."/>
            <person name="Andreopoulos B."/>
            <person name="Baker S."/>
            <person name="Barry K."/>
            <person name="Bills G."/>
            <person name="Bluhm B."/>
            <person name="Cannon C."/>
            <person name="Castanera R."/>
            <person name="Culley D."/>
            <person name="Daum C."/>
            <person name="Ezra D."/>
            <person name="Gonzalez J."/>
            <person name="Henrissat B."/>
            <person name="Kuo A."/>
            <person name="Liang C."/>
            <person name="Lipzen A."/>
            <person name="Lutzoni F."/>
            <person name="Magnuson J."/>
            <person name="Mondo S."/>
            <person name="Nolan M."/>
            <person name="Ohm R."/>
            <person name="Pangilinan J."/>
            <person name="Park H.-J."/>
            <person name="Ramirez L."/>
            <person name="Alfaro M."/>
            <person name="Sun H."/>
            <person name="Tritt A."/>
            <person name="Yoshinaga Y."/>
            <person name="Zwiers L.-H."/>
            <person name="Turgeon B."/>
            <person name="Goodwin S."/>
            <person name="Spatafora J."/>
            <person name="Crous P."/>
            <person name="Grigoriev I."/>
        </authorList>
    </citation>
    <scope>NUCLEOTIDE SEQUENCE</scope>
    <source>
        <strain evidence="1">CBS 107.79</strain>
    </source>
</reference>
<sequence length="566" mass="64541">MAASALKSPKMQPNPKLTWTADDPNKLCFMDFPGELRNRVYALLLEDPDKIRIIDDSANGTPRRANEHIDPSILRVRKAMIIRVSEGLAYKVGFAGSVAVTYRRGRRMDLSVQKLEGVLPFGAIVRTLHVRKFNVDIEIRRLQPHSTDTALDHTWLIRRLAELYPKLTTCGRKITEICLHPCETRGFIVYDTSHEDVTYSATGHLCRFCSRALNYGGRFFVGGCECHQAARSSTSTPYNPTDPGLKRNRKEFVVPQGRKERIFLDQYLHLHELPRKVLHRILSHVCPPTGTFTFDLDRQITVPPLPAPICASKWIRHAYMEMCCRQKPPVAFEATLQIRGRPAYHRQLRSIKTFINTYRSKQNPWAAPPFADLTLILSFQSDTFSSLSVSACELIRILSHAHEDRLKICIALKHISRESSKDLQPLCRASTFTLRTLRLKVPMALTDAFNSRELQLKRPVIYVDGYGSVQVAGLHLAPILSEYPCVYSAPEEEQELIDRYANAKKSGEVYRDYVSSSRPSGYDYYGYFREVLQLPDQTKTIAQKYFPDLEEPPKVKDDAAARRAKS</sequence>
<protein>
    <submittedName>
        <fullName evidence="1">Uncharacterized protein</fullName>
    </submittedName>
</protein>
<dbReference type="Proteomes" id="UP000800036">
    <property type="component" value="Unassembled WGS sequence"/>
</dbReference>
<dbReference type="AlphaFoldDB" id="A0A6A5V4S1"/>
<organism evidence="1 2">
    <name type="scientific">Bimuria novae-zelandiae CBS 107.79</name>
    <dbReference type="NCBI Taxonomy" id="1447943"/>
    <lineage>
        <taxon>Eukaryota</taxon>
        <taxon>Fungi</taxon>
        <taxon>Dikarya</taxon>
        <taxon>Ascomycota</taxon>
        <taxon>Pezizomycotina</taxon>
        <taxon>Dothideomycetes</taxon>
        <taxon>Pleosporomycetidae</taxon>
        <taxon>Pleosporales</taxon>
        <taxon>Massarineae</taxon>
        <taxon>Didymosphaeriaceae</taxon>
        <taxon>Bimuria</taxon>
    </lineage>
</organism>
<dbReference type="OrthoDB" id="2951834at2759"/>
<dbReference type="EMBL" id="ML976692">
    <property type="protein sequence ID" value="KAF1971630.1"/>
    <property type="molecule type" value="Genomic_DNA"/>
</dbReference>
<keyword evidence="2" id="KW-1185">Reference proteome</keyword>
<name>A0A6A5V4S1_9PLEO</name>
<gene>
    <name evidence="1" type="ORF">BU23DRAFT_569792</name>
</gene>
<proteinExistence type="predicted"/>
<evidence type="ECO:0000313" key="1">
    <source>
        <dbReference type="EMBL" id="KAF1971630.1"/>
    </source>
</evidence>
<evidence type="ECO:0000313" key="2">
    <source>
        <dbReference type="Proteomes" id="UP000800036"/>
    </source>
</evidence>
<accession>A0A6A5V4S1</accession>